<keyword evidence="11" id="KW-1185">Reference proteome</keyword>
<evidence type="ECO:0000313" key="10">
    <source>
        <dbReference type="EMBL" id="KAK8884958.1"/>
    </source>
</evidence>
<dbReference type="Proteomes" id="UP001470230">
    <property type="component" value="Unassembled WGS sequence"/>
</dbReference>
<evidence type="ECO:0000256" key="7">
    <source>
        <dbReference type="ARBA" id="ARBA00023146"/>
    </source>
</evidence>
<evidence type="ECO:0000313" key="11">
    <source>
        <dbReference type="Proteomes" id="UP001470230"/>
    </source>
</evidence>
<dbReference type="PANTHER" id="PTHR10055:SF1">
    <property type="entry name" value="TRYPTOPHAN--TRNA LIGASE, CYTOPLASMIC"/>
    <property type="match status" value="1"/>
</dbReference>
<evidence type="ECO:0000256" key="6">
    <source>
        <dbReference type="ARBA" id="ARBA00022917"/>
    </source>
</evidence>
<keyword evidence="7 9" id="KW-0030">Aminoacyl-tRNA synthetase</keyword>
<proteinExistence type="inferred from homology"/>
<dbReference type="InterPro" id="IPR002305">
    <property type="entry name" value="aa-tRNA-synth_Ic"/>
</dbReference>
<dbReference type="Gene3D" id="1.10.240.10">
    <property type="entry name" value="Tyrosyl-Transfer RNA Synthetase"/>
    <property type="match status" value="1"/>
</dbReference>
<dbReference type="EMBL" id="JAPFFF010000008">
    <property type="protein sequence ID" value="KAK8884958.1"/>
    <property type="molecule type" value="Genomic_DNA"/>
</dbReference>
<dbReference type="InterPro" id="IPR002306">
    <property type="entry name" value="Trp-tRNA-ligase"/>
</dbReference>
<evidence type="ECO:0000256" key="1">
    <source>
        <dbReference type="ARBA" id="ARBA00005594"/>
    </source>
</evidence>
<evidence type="ECO:0000256" key="4">
    <source>
        <dbReference type="ARBA" id="ARBA00022741"/>
    </source>
</evidence>
<dbReference type="SUPFAM" id="SSF52374">
    <property type="entry name" value="Nucleotidylyl transferase"/>
    <property type="match status" value="1"/>
</dbReference>
<dbReference type="InterPro" id="IPR014729">
    <property type="entry name" value="Rossmann-like_a/b/a_fold"/>
</dbReference>
<dbReference type="EC" id="6.1.1.2" evidence="2"/>
<dbReference type="Pfam" id="PF00579">
    <property type="entry name" value="tRNA-synt_1b"/>
    <property type="match status" value="1"/>
</dbReference>
<keyword evidence="3 9" id="KW-0436">Ligase</keyword>
<organism evidence="10 11">
    <name type="scientific">Tritrichomonas musculus</name>
    <dbReference type="NCBI Taxonomy" id="1915356"/>
    <lineage>
        <taxon>Eukaryota</taxon>
        <taxon>Metamonada</taxon>
        <taxon>Parabasalia</taxon>
        <taxon>Tritrichomonadida</taxon>
        <taxon>Tritrichomonadidae</taxon>
        <taxon>Tritrichomonas</taxon>
    </lineage>
</organism>
<keyword evidence="6 9" id="KW-0648">Protein biosynthesis</keyword>
<dbReference type="InterPro" id="IPR001412">
    <property type="entry name" value="aa-tRNA-synth_I_CS"/>
</dbReference>
<reference evidence="10 11" key="1">
    <citation type="submission" date="2024-04" db="EMBL/GenBank/DDBJ databases">
        <title>Tritrichomonas musculus Genome.</title>
        <authorList>
            <person name="Alves-Ferreira E."/>
            <person name="Grigg M."/>
            <person name="Lorenzi H."/>
            <person name="Galac M."/>
        </authorList>
    </citation>
    <scope>NUCLEOTIDE SEQUENCE [LARGE SCALE GENOMIC DNA]</scope>
    <source>
        <strain evidence="10 11">EAF2021</strain>
    </source>
</reference>
<evidence type="ECO:0000256" key="2">
    <source>
        <dbReference type="ARBA" id="ARBA00013161"/>
    </source>
</evidence>
<accession>A0ABR2K2G9</accession>
<keyword evidence="4 9" id="KW-0547">Nucleotide-binding</keyword>
<protein>
    <recommendedName>
        <fullName evidence="2">tryptophan--tRNA ligase</fullName>
        <ecNumber evidence="2">6.1.1.2</ecNumber>
    </recommendedName>
    <alternativeName>
        <fullName evidence="8">Tryptophanyl-tRNA synthetase</fullName>
    </alternativeName>
</protein>
<evidence type="ECO:0000256" key="9">
    <source>
        <dbReference type="RuleBase" id="RU363036"/>
    </source>
</evidence>
<comment type="similarity">
    <text evidence="1 9">Belongs to the class-I aminoacyl-tRNA synthetase family.</text>
</comment>
<dbReference type="PRINTS" id="PR01039">
    <property type="entry name" value="TRNASYNTHTRP"/>
</dbReference>
<evidence type="ECO:0000256" key="5">
    <source>
        <dbReference type="ARBA" id="ARBA00022840"/>
    </source>
</evidence>
<evidence type="ECO:0000256" key="3">
    <source>
        <dbReference type="ARBA" id="ARBA00022598"/>
    </source>
</evidence>
<dbReference type="NCBIfam" id="TIGR00233">
    <property type="entry name" value="trpS"/>
    <property type="match status" value="1"/>
</dbReference>
<evidence type="ECO:0000256" key="8">
    <source>
        <dbReference type="ARBA" id="ARBA00030268"/>
    </source>
</evidence>
<name>A0ABR2K2G9_9EUKA</name>
<dbReference type="Gene3D" id="3.40.50.620">
    <property type="entry name" value="HUPs"/>
    <property type="match status" value="1"/>
</dbReference>
<dbReference type="PROSITE" id="PS00178">
    <property type="entry name" value="AA_TRNA_LIGASE_I"/>
    <property type="match status" value="1"/>
</dbReference>
<gene>
    <name evidence="10" type="ORF">M9Y10_044083</name>
</gene>
<dbReference type="PANTHER" id="PTHR10055">
    <property type="entry name" value="TRYPTOPHANYL-TRNA SYNTHETASE"/>
    <property type="match status" value="1"/>
</dbReference>
<comment type="caution">
    <text evidence="10">The sequence shown here is derived from an EMBL/GenBank/DDBJ whole genome shotgun (WGS) entry which is preliminary data.</text>
</comment>
<sequence length="389" mass="45157">MSKEKLADATDMTAEMTDERLISDFGCSYIDDELLKRFEKLTGVRPHKFLRRGLFFAHRELTAILNAKEQGKPFYLYTGRGPSSDALHLGHLVPFIFTKYLQDALDCYLIIQITDDEKFMRDKDLTWEQIQSYTESNIRDILAQGFNPHKTFIMRESKYFDINVPFLVQMSRCMSLHQIQSLFGFSEKHSIGYAIFPAKQIAPAFCQYYSKLFGPNKNDILCLIPCGREQDPYFRYARDMAGRNKTMKLKRVSTIYSKFIPSITGNKKMTASNNDSAIYLNDSDEEIARKINECAHTAYVEGEGSDLNEDVVFKYLNTFEDDDEYMEEVKRRYGKGGNLKEGETLMTEQEVKDRLIQVLVNIIHSFREGRSKVTDEIVNEFESLKDWSH</sequence>
<keyword evidence="5 9" id="KW-0067">ATP-binding</keyword>